<feature type="domain" description="Alpha/beta hydrolase fold-3" evidence="2">
    <location>
        <begin position="101"/>
        <end position="334"/>
    </location>
</feature>
<evidence type="ECO:0000313" key="3">
    <source>
        <dbReference type="EMBL" id="RDX48104.1"/>
    </source>
</evidence>
<name>A0A371D6C8_9APHY</name>
<dbReference type="PANTHER" id="PTHR48081">
    <property type="entry name" value="AB HYDROLASE SUPERFAMILY PROTEIN C4A8.06C"/>
    <property type="match status" value="1"/>
</dbReference>
<proteinExistence type="predicted"/>
<dbReference type="EMBL" id="KZ857414">
    <property type="protein sequence ID" value="RDX48104.1"/>
    <property type="molecule type" value="Genomic_DNA"/>
</dbReference>
<sequence length="362" mass="39698">MAANVTATVNYDPELAAALAANPAFSQAPPAPPPGVSEWEFARQMTKMMSGGMADYYKERLPDPSQYIVSDKRVPVEGPDGEITVRFVRPSGGDEDTYPVLVWCHGGWVVGDLDMDDNNLRTIAVELKLAIVNVEYRLAPDYPFPAPFEDSYTALKWVAENAAELKVDLKKGFIVGGDSAGANMAAAMAIKARDDPFFAGRPLTGQYLREPPVAYPGAHPEKYKAAIRSFDIYTHMPMMNKKTLLHYFGVSSPVTELCVLLITMALPEAYGPPPSDLRVSPILASSHAGLPPAFIQVLELDLIRDDGIVYEQVLREAGVPAKLIQYPGCFHAFHYVFPSISSAVKLDRDAREGIRWLLSQPN</sequence>
<dbReference type="InterPro" id="IPR029058">
    <property type="entry name" value="AB_hydrolase_fold"/>
</dbReference>
<dbReference type="SUPFAM" id="SSF53474">
    <property type="entry name" value="alpha/beta-Hydrolases"/>
    <property type="match status" value="1"/>
</dbReference>
<keyword evidence="1" id="KW-0378">Hydrolase</keyword>
<dbReference type="STRING" id="139420.A0A371D6C8"/>
<evidence type="ECO:0000313" key="4">
    <source>
        <dbReference type="Proteomes" id="UP000256964"/>
    </source>
</evidence>
<evidence type="ECO:0000259" key="2">
    <source>
        <dbReference type="Pfam" id="PF07859"/>
    </source>
</evidence>
<organism evidence="3 4">
    <name type="scientific">Lentinus brumalis</name>
    <dbReference type="NCBI Taxonomy" id="2498619"/>
    <lineage>
        <taxon>Eukaryota</taxon>
        <taxon>Fungi</taxon>
        <taxon>Dikarya</taxon>
        <taxon>Basidiomycota</taxon>
        <taxon>Agaricomycotina</taxon>
        <taxon>Agaricomycetes</taxon>
        <taxon>Polyporales</taxon>
        <taxon>Polyporaceae</taxon>
        <taxon>Lentinus</taxon>
    </lineage>
</organism>
<dbReference type="Pfam" id="PF07859">
    <property type="entry name" value="Abhydrolase_3"/>
    <property type="match status" value="1"/>
</dbReference>
<dbReference type="OrthoDB" id="408631at2759"/>
<dbReference type="InterPro" id="IPR013094">
    <property type="entry name" value="AB_hydrolase_3"/>
</dbReference>
<dbReference type="PANTHER" id="PTHR48081:SF8">
    <property type="entry name" value="ALPHA_BETA HYDROLASE FOLD-3 DOMAIN-CONTAINING PROTEIN-RELATED"/>
    <property type="match status" value="1"/>
</dbReference>
<dbReference type="InterPro" id="IPR050300">
    <property type="entry name" value="GDXG_lipolytic_enzyme"/>
</dbReference>
<reference evidence="3 4" key="1">
    <citation type="journal article" date="2018" name="Biotechnol. Biofuels">
        <title>Integrative visual omics of the white-rot fungus Polyporus brumalis exposes the biotechnological potential of its oxidative enzymes for delignifying raw plant biomass.</title>
        <authorList>
            <person name="Miyauchi S."/>
            <person name="Rancon A."/>
            <person name="Drula E."/>
            <person name="Hage H."/>
            <person name="Chaduli D."/>
            <person name="Favel A."/>
            <person name="Grisel S."/>
            <person name="Henrissat B."/>
            <person name="Herpoel-Gimbert I."/>
            <person name="Ruiz-Duenas F.J."/>
            <person name="Chevret D."/>
            <person name="Hainaut M."/>
            <person name="Lin J."/>
            <person name="Wang M."/>
            <person name="Pangilinan J."/>
            <person name="Lipzen A."/>
            <person name="Lesage-Meessen L."/>
            <person name="Navarro D."/>
            <person name="Riley R."/>
            <person name="Grigoriev I.V."/>
            <person name="Zhou S."/>
            <person name="Raouche S."/>
            <person name="Rosso M.N."/>
        </authorList>
    </citation>
    <scope>NUCLEOTIDE SEQUENCE [LARGE SCALE GENOMIC DNA]</scope>
    <source>
        <strain evidence="3 4">BRFM 1820</strain>
    </source>
</reference>
<gene>
    <name evidence="3" type="ORF">OH76DRAFT_699524</name>
</gene>
<dbReference type="AlphaFoldDB" id="A0A371D6C8"/>
<dbReference type="GO" id="GO:0016787">
    <property type="term" value="F:hydrolase activity"/>
    <property type="evidence" value="ECO:0007669"/>
    <property type="project" value="UniProtKB-KW"/>
</dbReference>
<accession>A0A371D6C8</accession>
<evidence type="ECO:0000256" key="1">
    <source>
        <dbReference type="ARBA" id="ARBA00022801"/>
    </source>
</evidence>
<protein>
    <submittedName>
        <fullName evidence="3">Alpha/beta-hydrolase</fullName>
    </submittedName>
</protein>
<dbReference type="Gene3D" id="3.40.50.1820">
    <property type="entry name" value="alpha/beta hydrolase"/>
    <property type="match status" value="1"/>
</dbReference>
<dbReference type="Proteomes" id="UP000256964">
    <property type="component" value="Unassembled WGS sequence"/>
</dbReference>
<keyword evidence="4" id="KW-1185">Reference proteome</keyword>